<organism evidence="2 3">
    <name type="scientific">candidate division MSBL1 archaeon SCGC-AAA382N08</name>
    <dbReference type="NCBI Taxonomy" id="1698285"/>
    <lineage>
        <taxon>Archaea</taxon>
        <taxon>Methanobacteriati</taxon>
        <taxon>Methanobacteriota</taxon>
        <taxon>candidate division MSBL1</taxon>
    </lineage>
</organism>
<gene>
    <name evidence="2" type="ORF">AKJ56_00255</name>
</gene>
<feature type="transmembrane region" description="Helical" evidence="1">
    <location>
        <begin position="238"/>
        <end position="260"/>
    </location>
</feature>
<dbReference type="GO" id="GO:0022857">
    <property type="term" value="F:transmembrane transporter activity"/>
    <property type="evidence" value="ECO:0007669"/>
    <property type="project" value="InterPro"/>
</dbReference>
<dbReference type="PANTHER" id="PTHR23526:SF2">
    <property type="entry name" value="MAJOR FACILITATOR SUPERFAMILY (MFS) PROFILE DOMAIN-CONTAINING PROTEIN"/>
    <property type="match status" value="1"/>
</dbReference>
<evidence type="ECO:0000256" key="1">
    <source>
        <dbReference type="SAM" id="Phobius"/>
    </source>
</evidence>
<evidence type="ECO:0008006" key="4">
    <source>
        <dbReference type="Google" id="ProtNLM"/>
    </source>
</evidence>
<comment type="caution">
    <text evidence="2">The sequence shown here is derived from an EMBL/GenBank/DDBJ whole genome shotgun (WGS) entry which is preliminary data.</text>
</comment>
<dbReference type="Pfam" id="PF07690">
    <property type="entry name" value="MFS_1"/>
    <property type="match status" value="1"/>
</dbReference>
<feature type="transmembrane region" description="Helical" evidence="1">
    <location>
        <begin position="184"/>
        <end position="206"/>
    </location>
</feature>
<evidence type="ECO:0000313" key="2">
    <source>
        <dbReference type="EMBL" id="KXB08802.1"/>
    </source>
</evidence>
<feature type="transmembrane region" description="Helical" evidence="1">
    <location>
        <begin position="366"/>
        <end position="389"/>
    </location>
</feature>
<keyword evidence="1" id="KW-0472">Membrane</keyword>
<keyword evidence="1" id="KW-1133">Transmembrane helix</keyword>
<dbReference type="AlphaFoldDB" id="A0A133VQT4"/>
<keyword evidence="3" id="KW-1185">Reference proteome</keyword>
<dbReference type="SUPFAM" id="SSF103473">
    <property type="entry name" value="MFS general substrate transporter"/>
    <property type="match status" value="1"/>
</dbReference>
<keyword evidence="1" id="KW-0812">Transmembrane</keyword>
<dbReference type="Proteomes" id="UP000070175">
    <property type="component" value="Unassembled WGS sequence"/>
</dbReference>
<dbReference type="InterPro" id="IPR052528">
    <property type="entry name" value="Sugar_transport-like"/>
</dbReference>
<reference evidence="2 3" key="1">
    <citation type="journal article" date="2016" name="Sci. Rep.">
        <title>Metabolic traits of an uncultured archaeal lineage -MSBL1- from brine pools of the Red Sea.</title>
        <authorList>
            <person name="Mwirichia R."/>
            <person name="Alam I."/>
            <person name="Rashid M."/>
            <person name="Vinu M."/>
            <person name="Ba-Alawi W."/>
            <person name="Anthony Kamau A."/>
            <person name="Kamanda Ngugi D."/>
            <person name="Goker M."/>
            <person name="Klenk H.P."/>
            <person name="Bajic V."/>
            <person name="Stingl U."/>
        </authorList>
    </citation>
    <scope>NUCLEOTIDE SEQUENCE [LARGE SCALE GENOMIC DNA]</scope>
    <source>
        <strain evidence="2">SCGC-AAA382N08</strain>
    </source>
</reference>
<dbReference type="InterPro" id="IPR036259">
    <property type="entry name" value="MFS_trans_sf"/>
</dbReference>
<dbReference type="InterPro" id="IPR011701">
    <property type="entry name" value="MFS"/>
</dbReference>
<feature type="transmembrane region" description="Helical" evidence="1">
    <location>
        <begin position="153"/>
        <end position="172"/>
    </location>
</feature>
<feature type="transmembrane region" description="Helical" evidence="1">
    <location>
        <begin position="301"/>
        <end position="319"/>
    </location>
</feature>
<dbReference type="EMBL" id="LHYJ01000002">
    <property type="protein sequence ID" value="KXB08802.1"/>
    <property type="molecule type" value="Genomic_DNA"/>
</dbReference>
<feature type="transmembrane region" description="Helical" evidence="1">
    <location>
        <begin position="266"/>
        <end position="289"/>
    </location>
</feature>
<feature type="transmembrane region" description="Helical" evidence="1">
    <location>
        <begin position="325"/>
        <end position="346"/>
    </location>
</feature>
<proteinExistence type="predicted"/>
<feature type="transmembrane region" description="Helical" evidence="1">
    <location>
        <begin position="415"/>
        <end position="436"/>
    </location>
</feature>
<sequence length="492" mass="54567">MSSDTRSLSQEEIETGLRNVLRDGLATRAMVTLTEGIFLVGFALKMGAPLFYIGLLAAIPPLAQLIQLPSILLVERVRDRRKISVYSSIGSRICLLLIALIPFLFSPIIGLTLLLTFTFARGAFGAVGASSWNSWMRDLIPQESLGQFFSKRWSQSIALSIPIALGAGYFIESWVNWFPDRNPLTGYSIIFSTGFTVGILGIYFLLKTPEPKMPNFGKKPNILELINRPFGDKNFRQLMAFLGSWNFAIFLASPFFTVYILNNLNYGMTTVIVLTVLTQTINVLFFQIWGRFSDQYSNKSVLGVSGPIFLISILLWTFTTMPEKYFLTVPLLIIIHVLMGISLAGVNLATGNIGLKLAPRGQGTSYLAAISLVGSLSIGIGPILGGIIANTLVDYKLSLTLNLSTPSGTLGIQTLYFQGLDFAFLFAFLIGVYSIYRLAFVVEEGEIEKKVVYQELLSEIKRPALNFTTAAGFWNVFQYPLTTVKKRLNRKR</sequence>
<accession>A0A133VQT4</accession>
<dbReference type="PANTHER" id="PTHR23526">
    <property type="entry name" value="INTEGRAL MEMBRANE TRANSPORT PROTEIN-RELATED"/>
    <property type="match status" value="1"/>
</dbReference>
<dbReference type="Gene3D" id="1.20.1250.20">
    <property type="entry name" value="MFS general substrate transporter like domains"/>
    <property type="match status" value="1"/>
</dbReference>
<name>A0A133VQT4_9EURY</name>
<protein>
    <recommendedName>
        <fullName evidence="4">Major facilitator superfamily (MFS) profile domain-containing protein</fullName>
    </recommendedName>
</protein>
<evidence type="ECO:0000313" key="3">
    <source>
        <dbReference type="Proteomes" id="UP000070175"/>
    </source>
</evidence>